<dbReference type="PROSITE" id="PS00761">
    <property type="entry name" value="SPASE_I_3"/>
    <property type="match status" value="1"/>
</dbReference>
<evidence type="ECO:0000313" key="9">
    <source>
        <dbReference type="Proteomes" id="UP001595816"/>
    </source>
</evidence>
<gene>
    <name evidence="8" type="ORF">ACFOZ4_13825</name>
</gene>
<dbReference type="EMBL" id="JBHSAY010000006">
    <property type="protein sequence ID" value="MFC4131682.1"/>
    <property type="molecule type" value="Genomic_DNA"/>
</dbReference>
<dbReference type="SUPFAM" id="SSF51306">
    <property type="entry name" value="LexA/Signal peptidase"/>
    <property type="match status" value="1"/>
</dbReference>
<evidence type="ECO:0000256" key="1">
    <source>
        <dbReference type="ARBA" id="ARBA00000677"/>
    </source>
</evidence>
<dbReference type="PANTHER" id="PTHR43390">
    <property type="entry name" value="SIGNAL PEPTIDASE I"/>
    <property type="match status" value="1"/>
</dbReference>
<dbReference type="PRINTS" id="PR00727">
    <property type="entry name" value="LEADERPTASE"/>
</dbReference>
<accession>A0ABV8LMY8</accession>
<dbReference type="InterPro" id="IPR019533">
    <property type="entry name" value="Peptidase_S26"/>
</dbReference>
<keyword evidence="6" id="KW-0378">Hydrolase</keyword>
<comment type="similarity">
    <text evidence="3">Belongs to the peptidase S26 family.</text>
</comment>
<dbReference type="Gene3D" id="2.10.109.10">
    <property type="entry name" value="Umud Fragment, subunit A"/>
    <property type="match status" value="1"/>
</dbReference>
<dbReference type="InterPro" id="IPR019758">
    <property type="entry name" value="Pept_S26A_signal_pept_1_CS"/>
</dbReference>
<dbReference type="InterPro" id="IPR019756">
    <property type="entry name" value="Pept_S26A_signal_pept_1_Ser-AS"/>
</dbReference>
<evidence type="ECO:0000313" key="8">
    <source>
        <dbReference type="EMBL" id="MFC4131682.1"/>
    </source>
</evidence>
<organism evidence="8 9">
    <name type="scientific">Hamadaea flava</name>
    <dbReference type="NCBI Taxonomy" id="1742688"/>
    <lineage>
        <taxon>Bacteria</taxon>
        <taxon>Bacillati</taxon>
        <taxon>Actinomycetota</taxon>
        <taxon>Actinomycetes</taxon>
        <taxon>Micromonosporales</taxon>
        <taxon>Micromonosporaceae</taxon>
        <taxon>Hamadaea</taxon>
    </lineage>
</organism>
<name>A0ABV8LMY8_9ACTN</name>
<proteinExistence type="inferred from homology"/>
<comment type="catalytic activity">
    <reaction evidence="1">
        <text>Cleavage of hydrophobic, N-terminal signal or leader sequences from secreted and periplasmic proteins.</text>
        <dbReference type="EC" id="3.4.21.89"/>
    </reaction>
</comment>
<dbReference type="Proteomes" id="UP001595816">
    <property type="component" value="Unassembled WGS sequence"/>
</dbReference>
<dbReference type="RefSeq" id="WP_253755419.1">
    <property type="nucleotide sequence ID" value="NZ_JAMZDZ010000001.1"/>
</dbReference>
<dbReference type="Pfam" id="PF10502">
    <property type="entry name" value="Peptidase_S26"/>
    <property type="match status" value="2"/>
</dbReference>
<dbReference type="InterPro" id="IPR000223">
    <property type="entry name" value="Pept_S26A_signal_pept_1"/>
</dbReference>
<comment type="subcellular location">
    <subcellularLocation>
        <location evidence="2">Cell membrane</location>
        <topology evidence="2">Single-pass type II membrane protein</topology>
    </subcellularLocation>
</comment>
<evidence type="ECO:0000256" key="5">
    <source>
        <dbReference type="ARBA" id="ARBA00022670"/>
    </source>
</evidence>
<dbReference type="InterPro" id="IPR036286">
    <property type="entry name" value="LexA/Signal_pep-like_sf"/>
</dbReference>
<evidence type="ECO:0000256" key="2">
    <source>
        <dbReference type="ARBA" id="ARBA00004401"/>
    </source>
</evidence>
<dbReference type="EC" id="3.4.21.89" evidence="4"/>
<evidence type="ECO:0000256" key="6">
    <source>
        <dbReference type="ARBA" id="ARBA00022801"/>
    </source>
</evidence>
<comment type="caution">
    <text evidence="8">The sequence shown here is derived from an EMBL/GenBank/DDBJ whole genome shotgun (WGS) entry which is preliminary data.</text>
</comment>
<protein>
    <recommendedName>
        <fullName evidence="4">signal peptidase I</fullName>
        <ecNumber evidence="4">3.4.21.89</ecNumber>
    </recommendedName>
</protein>
<keyword evidence="5" id="KW-0645">Protease</keyword>
<sequence length="142" mass="15325">MTTPAIVVLLLAVASLGGLALGARLLLILATVDGASMEPTLRPGERVLIRRTRRPRRGDVVLMRLPADPALLLKRVVAVAGQHLPADWARPDVHGLGDRRVPAGCYVVLGDNRPVSTDSRYFGLVRRDRVLGVMIRRLPSGG</sequence>
<evidence type="ECO:0000259" key="7">
    <source>
        <dbReference type="Pfam" id="PF10502"/>
    </source>
</evidence>
<feature type="domain" description="Peptidase S26" evidence="7">
    <location>
        <begin position="97"/>
        <end position="134"/>
    </location>
</feature>
<dbReference type="CDD" id="cd06530">
    <property type="entry name" value="S26_SPase_I"/>
    <property type="match status" value="1"/>
</dbReference>
<evidence type="ECO:0000256" key="4">
    <source>
        <dbReference type="ARBA" id="ARBA00013208"/>
    </source>
</evidence>
<feature type="domain" description="Peptidase S26" evidence="7">
    <location>
        <begin position="12"/>
        <end position="84"/>
    </location>
</feature>
<dbReference type="PANTHER" id="PTHR43390:SF1">
    <property type="entry name" value="CHLOROPLAST PROCESSING PEPTIDASE"/>
    <property type="match status" value="1"/>
</dbReference>
<dbReference type="PROSITE" id="PS00501">
    <property type="entry name" value="SPASE_I_1"/>
    <property type="match status" value="1"/>
</dbReference>
<reference evidence="9" key="1">
    <citation type="journal article" date="2019" name="Int. J. Syst. Evol. Microbiol.">
        <title>The Global Catalogue of Microorganisms (GCM) 10K type strain sequencing project: providing services to taxonomists for standard genome sequencing and annotation.</title>
        <authorList>
            <consortium name="The Broad Institute Genomics Platform"/>
            <consortium name="The Broad Institute Genome Sequencing Center for Infectious Disease"/>
            <person name="Wu L."/>
            <person name="Ma J."/>
        </authorList>
    </citation>
    <scope>NUCLEOTIDE SEQUENCE [LARGE SCALE GENOMIC DNA]</scope>
    <source>
        <strain evidence="9">CGMCC 4.7289</strain>
    </source>
</reference>
<keyword evidence="9" id="KW-1185">Reference proteome</keyword>
<evidence type="ECO:0000256" key="3">
    <source>
        <dbReference type="ARBA" id="ARBA00009370"/>
    </source>
</evidence>